<dbReference type="RefSeq" id="WP_071538696.1">
    <property type="nucleotide sequence ID" value="NZ_CP015016.1"/>
</dbReference>
<keyword evidence="6" id="KW-0418">Kinase</keyword>
<keyword evidence="2" id="KW-0597">Phosphoprotein</keyword>
<dbReference type="AlphaFoldDB" id="A0AAC9IPM0"/>
<comment type="subcellular location">
    <subcellularLocation>
        <location evidence="1">Membrane</location>
        <topology evidence="1">Multi-pass membrane protein</topology>
    </subcellularLocation>
</comment>
<keyword evidence="10 11" id="KW-0472">Membrane</keyword>
<evidence type="ECO:0000256" key="1">
    <source>
        <dbReference type="ARBA" id="ARBA00004141"/>
    </source>
</evidence>
<reference evidence="13" key="1">
    <citation type="journal article" date="2017" name="Appl. Environ. Microbiol.">
        <title>Microdiversification of a pelagic Polynucleobacter species is mainly driven by acquisition of genomic islands from a partially interspecific gene pool.</title>
        <authorList>
            <person name="Hoetzinger M."/>
            <person name="Hahn M.W."/>
            <person name="Jezberova J."/>
            <person name="Schmidt J."/>
            <person name="Koll U."/>
        </authorList>
    </citation>
    <scope>NUCLEOTIDE SEQUENCE</scope>
    <source>
        <strain evidence="13">MWH-RechtKol4</strain>
    </source>
</reference>
<evidence type="ECO:0000256" key="4">
    <source>
        <dbReference type="ARBA" id="ARBA00022692"/>
    </source>
</evidence>
<dbReference type="Proteomes" id="UP000182060">
    <property type="component" value="Chromosome"/>
</dbReference>
<feature type="transmembrane region" description="Helical" evidence="11">
    <location>
        <begin position="12"/>
        <end position="35"/>
    </location>
</feature>
<evidence type="ECO:0000313" key="14">
    <source>
        <dbReference type="Proteomes" id="UP000182060"/>
    </source>
</evidence>
<dbReference type="Gene3D" id="1.20.120.620">
    <property type="entry name" value="Backbone structure of the membrane domain of e. Coli histidine kinase receptor kdpd"/>
    <property type="match status" value="1"/>
</dbReference>
<dbReference type="GO" id="GO:0000160">
    <property type="term" value="P:phosphorelay signal transduction system"/>
    <property type="evidence" value="ECO:0007669"/>
    <property type="project" value="UniProtKB-KW"/>
</dbReference>
<name>A0AAC9IPM0_9BURK</name>
<feature type="domain" description="Sensor protein KdpD transmembrane" evidence="12">
    <location>
        <begin position="26"/>
        <end position="122"/>
    </location>
</feature>
<feature type="transmembrane region" description="Helical" evidence="11">
    <location>
        <begin position="47"/>
        <end position="76"/>
    </location>
</feature>
<evidence type="ECO:0000256" key="10">
    <source>
        <dbReference type="ARBA" id="ARBA00023136"/>
    </source>
</evidence>
<keyword evidence="5" id="KW-0547">Nucleotide-binding</keyword>
<evidence type="ECO:0000313" key="13">
    <source>
        <dbReference type="EMBL" id="APC00469.1"/>
    </source>
</evidence>
<proteinExistence type="predicted"/>
<evidence type="ECO:0000256" key="2">
    <source>
        <dbReference type="ARBA" id="ARBA00022553"/>
    </source>
</evidence>
<dbReference type="Pfam" id="PF13493">
    <property type="entry name" value="DUF4118"/>
    <property type="match status" value="1"/>
</dbReference>
<keyword evidence="7" id="KW-0067">ATP-binding</keyword>
<sequence length="127" mass="14605">MSATKIGQFSKLYFAKVQVSFFILCSILLTFSLRLKLSPILADKLPLVFFIINSLIITHLFGLAAGFSALISGAVLSYYFFVPPYESWALPDSYHLIYFCFKFLIGSLLVLMTIWIKDQLRELWDHH</sequence>
<keyword evidence="4 11" id="KW-0812">Transmembrane</keyword>
<evidence type="ECO:0000256" key="8">
    <source>
        <dbReference type="ARBA" id="ARBA00022989"/>
    </source>
</evidence>
<evidence type="ECO:0000256" key="9">
    <source>
        <dbReference type="ARBA" id="ARBA00023012"/>
    </source>
</evidence>
<dbReference type="GO" id="GO:0016301">
    <property type="term" value="F:kinase activity"/>
    <property type="evidence" value="ECO:0007669"/>
    <property type="project" value="UniProtKB-KW"/>
</dbReference>
<protein>
    <recommendedName>
        <fullName evidence="12">Sensor protein KdpD transmembrane domain-containing protein</fullName>
    </recommendedName>
</protein>
<dbReference type="InterPro" id="IPR025201">
    <property type="entry name" value="KdpD_TM"/>
</dbReference>
<evidence type="ECO:0000256" key="5">
    <source>
        <dbReference type="ARBA" id="ARBA00022741"/>
    </source>
</evidence>
<evidence type="ECO:0000256" key="11">
    <source>
        <dbReference type="SAM" id="Phobius"/>
    </source>
</evidence>
<keyword evidence="9" id="KW-0902">Two-component regulatory system</keyword>
<feature type="transmembrane region" description="Helical" evidence="11">
    <location>
        <begin position="96"/>
        <end position="116"/>
    </location>
</feature>
<dbReference type="InterPro" id="IPR038318">
    <property type="entry name" value="KdpD_sf"/>
</dbReference>
<evidence type="ECO:0000259" key="12">
    <source>
        <dbReference type="Pfam" id="PF13493"/>
    </source>
</evidence>
<evidence type="ECO:0000256" key="3">
    <source>
        <dbReference type="ARBA" id="ARBA00022679"/>
    </source>
</evidence>
<accession>A0AAC9IPM0</accession>
<keyword evidence="3" id="KW-0808">Transferase</keyword>
<gene>
    <name evidence="13" type="ORF">AOC25_01955</name>
</gene>
<evidence type="ECO:0000256" key="7">
    <source>
        <dbReference type="ARBA" id="ARBA00022840"/>
    </source>
</evidence>
<dbReference type="GO" id="GO:0016020">
    <property type="term" value="C:membrane"/>
    <property type="evidence" value="ECO:0007669"/>
    <property type="project" value="UniProtKB-SubCell"/>
</dbReference>
<keyword evidence="8 11" id="KW-1133">Transmembrane helix</keyword>
<dbReference type="GO" id="GO:0005524">
    <property type="term" value="F:ATP binding"/>
    <property type="evidence" value="ECO:0007669"/>
    <property type="project" value="UniProtKB-KW"/>
</dbReference>
<dbReference type="EMBL" id="CP015017">
    <property type="protein sequence ID" value="APC00469.1"/>
    <property type="molecule type" value="Genomic_DNA"/>
</dbReference>
<organism evidence="13 14">
    <name type="scientific">Polynucleobacter asymbioticus</name>
    <dbReference type="NCBI Taxonomy" id="576611"/>
    <lineage>
        <taxon>Bacteria</taxon>
        <taxon>Pseudomonadati</taxon>
        <taxon>Pseudomonadota</taxon>
        <taxon>Betaproteobacteria</taxon>
        <taxon>Burkholderiales</taxon>
        <taxon>Burkholderiaceae</taxon>
        <taxon>Polynucleobacter</taxon>
    </lineage>
</organism>
<evidence type="ECO:0000256" key="6">
    <source>
        <dbReference type="ARBA" id="ARBA00022777"/>
    </source>
</evidence>